<reference evidence="2" key="1">
    <citation type="journal article" date="2013" name="PLoS ONE">
        <title>Metagenomic insights into the carbohydrate-active enzymes carried by the microorganisms adhering to solid digesta in the rumen of cows.</title>
        <authorList>
            <person name="Wang L."/>
            <person name="Hatem A."/>
            <person name="Catalyurek U.V."/>
            <person name="Morrison M."/>
            <person name="Yu Z."/>
        </authorList>
    </citation>
    <scope>NUCLEOTIDE SEQUENCE</scope>
</reference>
<protein>
    <submittedName>
        <fullName evidence="2">N-acetyltransferase GCN5</fullName>
    </submittedName>
</protein>
<dbReference type="InterPro" id="IPR016181">
    <property type="entry name" value="Acyl_CoA_acyltransferase"/>
</dbReference>
<keyword evidence="2" id="KW-0808">Transferase</keyword>
<name>W0FLP2_9BACT</name>
<dbReference type="GO" id="GO:0016747">
    <property type="term" value="F:acyltransferase activity, transferring groups other than amino-acyl groups"/>
    <property type="evidence" value="ECO:0007669"/>
    <property type="project" value="InterPro"/>
</dbReference>
<dbReference type="Pfam" id="PF13302">
    <property type="entry name" value="Acetyltransf_3"/>
    <property type="match status" value="1"/>
</dbReference>
<dbReference type="InterPro" id="IPR000182">
    <property type="entry name" value="GNAT_dom"/>
</dbReference>
<dbReference type="AlphaFoldDB" id="W0FLP2"/>
<dbReference type="PANTHER" id="PTHR43792">
    <property type="entry name" value="GNAT FAMILY, PUTATIVE (AFU_ORTHOLOGUE AFUA_3G00765)-RELATED-RELATED"/>
    <property type="match status" value="1"/>
</dbReference>
<evidence type="ECO:0000313" key="2">
    <source>
        <dbReference type="EMBL" id="AHF23900.1"/>
    </source>
</evidence>
<organism evidence="2">
    <name type="scientific">uncultured bacterium Contig1759</name>
    <dbReference type="NCBI Taxonomy" id="1393502"/>
    <lineage>
        <taxon>Bacteria</taxon>
        <taxon>environmental samples</taxon>
    </lineage>
</organism>
<sequence>MDTVFESENIRFVKFTEELAQDYLTMVNDIEHVARFIGERRTPYTMEEELEFIRNQKLMQPYTYSMMEKSTGEFIGNTGFMNVKYGEAELGIVITYAKQNAGYGAEAIRSLLTYGWNNLPINRVYLEVYIDNDRAIHLYEKCGFTEFKRTDKDIFMEIISPAREG</sequence>
<dbReference type="EMBL" id="KC246778">
    <property type="protein sequence ID" value="AHF23900.1"/>
    <property type="molecule type" value="Genomic_DNA"/>
</dbReference>
<dbReference type="Gene3D" id="3.40.630.30">
    <property type="match status" value="1"/>
</dbReference>
<accession>W0FLP2</accession>
<dbReference type="PROSITE" id="PS51186">
    <property type="entry name" value="GNAT"/>
    <property type="match status" value="1"/>
</dbReference>
<feature type="domain" description="N-acetyltransferase" evidence="1">
    <location>
        <begin position="10"/>
        <end position="161"/>
    </location>
</feature>
<evidence type="ECO:0000259" key="1">
    <source>
        <dbReference type="PROSITE" id="PS51186"/>
    </source>
</evidence>
<dbReference type="InterPro" id="IPR051531">
    <property type="entry name" value="N-acetyltransferase"/>
</dbReference>
<proteinExistence type="predicted"/>
<dbReference type="SUPFAM" id="SSF55729">
    <property type="entry name" value="Acyl-CoA N-acyltransferases (Nat)"/>
    <property type="match status" value="1"/>
</dbReference>